<proteinExistence type="predicted"/>
<feature type="domain" description="Reductase C-terminal" evidence="6">
    <location>
        <begin position="318"/>
        <end position="389"/>
    </location>
</feature>
<evidence type="ECO:0000313" key="7">
    <source>
        <dbReference type="EMBL" id="EAU48349.1"/>
    </source>
</evidence>
<keyword evidence="3" id="KW-0274">FAD</keyword>
<dbReference type="Gene3D" id="3.30.390.30">
    <property type="match status" value="1"/>
</dbReference>
<comment type="caution">
    <text evidence="7">The sequence shown here is derived from an EMBL/GenBank/DDBJ whole genome shotgun (WGS) entry which is preliminary data.</text>
</comment>
<keyword evidence="2" id="KW-0285">Flavoprotein</keyword>
<dbReference type="GO" id="GO:0005737">
    <property type="term" value="C:cytoplasm"/>
    <property type="evidence" value="ECO:0007669"/>
    <property type="project" value="TreeGrafter"/>
</dbReference>
<comment type="cofactor">
    <cofactor evidence="1">
        <name>FAD</name>
        <dbReference type="ChEBI" id="CHEBI:57692"/>
    </cofactor>
</comment>
<dbReference type="InterPro" id="IPR050446">
    <property type="entry name" value="FAD-oxidoreductase/Apoptosis"/>
</dbReference>
<dbReference type="InterPro" id="IPR028202">
    <property type="entry name" value="Reductase_C"/>
</dbReference>
<evidence type="ECO:0000256" key="2">
    <source>
        <dbReference type="ARBA" id="ARBA00022630"/>
    </source>
</evidence>
<reference evidence="7 8" key="1">
    <citation type="journal article" date="2010" name="J. Bacteriol.">
        <title>Genome sequences of Pelagibaca bermudensis HTCC2601T and Maritimibacter alkaliphilus HTCC2654T, the type strains of two marine Roseobacter genera.</title>
        <authorList>
            <person name="Thrash J.C."/>
            <person name="Cho J.C."/>
            <person name="Ferriera S."/>
            <person name="Johnson J."/>
            <person name="Vergin K.L."/>
            <person name="Giovannoni S.J."/>
        </authorList>
    </citation>
    <scope>NUCLEOTIDE SEQUENCE [LARGE SCALE GENOMIC DNA]</scope>
    <source>
        <strain evidence="8">DSM 26914 / JCM 13377 / KCTC 12554 / HTCC2601</strain>
    </source>
</reference>
<feature type="domain" description="FAD/NAD(P)-binding" evidence="5">
    <location>
        <begin position="5"/>
        <end position="298"/>
    </location>
</feature>
<evidence type="ECO:0000313" key="8">
    <source>
        <dbReference type="Proteomes" id="UP000006230"/>
    </source>
</evidence>
<dbReference type="AlphaFoldDB" id="Q0FX53"/>
<accession>Q0FX53</accession>
<keyword evidence="4" id="KW-0560">Oxidoreductase</keyword>
<gene>
    <name evidence="7" type="ORF">R2601_02213</name>
</gene>
<keyword evidence="8" id="KW-1185">Reference proteome</keyword>
<dbReference type="HOGENOM" id="CLU_003291_4_0_5"/>
<dbReference type="PANTHER" id="PTHR43557">
    <property type="entry name" value="APOPTOSIS-INDUCING FACTOR 1"/>
    <property type="match status" value="1"/>
</dbReference>
<protein>
    <submittedName>
        <fullName evidence="7">FAD-dependent pyridine nucleotide-disulphide oxidoreductase</fullName>
    </submittedName>
</protein>
<dbReference type="EMBL" id="AATQ01000001">
    <property type="protein sequence ID" value="EAU48349.1"/>
    <property type="molecule type" value="Genomic_DNA"/>
</dbReference>
<dbReference type="OrthoDB" id="7809559at2"/>
<dbReference type="PRINTS" id="PR00368">
    <property type="entry name" value="FADPNR"/>
</dbReference>
<evidence type="ECO:0000256" key="1">
    <source>
        <dbReference type="ARBA" id="ARBA00001974"/>
    </source>
</evidence>
<dbReference type="InterPro" id="IPR036188">
    <property type="entry name" value="FAD/NAD-bd_sf"/>
</dbReference>
<name>Q0FX53_SALBH</name>
<dbReference type="Pfam" id="PF07992">
    <property type="entry name" value="Pyr_redox_2"/>
    <property type="match status" value="1"/>
</dbReference>
<dbReference type="PANTHER" id="PTHR43557:SF2">
    <property type="entry name" value="RIESKE DOMAIN-CONTAINING PROTEIN-RELATED"/>
    <property type="match status" value="1"/>
</dbReference>
<evidence type="ECO:0000259" key="5">
    <source>
        <dbReference type="Pfam" id="PF07992"/>
    </source>
</evidence>
<dbReference type="eggNOG" id="COG0446">
    <property type="taxonomic scope" value="Bacteria"/>
</dbReference>
<dbReference type="SUPFAM" id="SSF55424">
    <property type="entry name" value="FAD/NAD-linked reductases, dimerisation (C-terminal) domain"/>
    <property type="match status" value="1"/>
</dbReference>
<dbReference type="Proteomes" id="UP000006230">
    <property type="component" value="Unassembled WGS sequence"/>
</dbReference>
<dbReference type="Gene3D" id="3.50.50.60">
    <property type="entry name" value="FAD/NAD(P)-binding domain"/>
    <property type="match status" value="2"/>
</dbReference>
<dbReference type="RefSeq" id="WP_007801702.1">
    <property type="nucleotide sequence ID" value="NZ_DS022277.1"/>
</dbReference>
<dbReference type="SUPFAM" id="SSF51905">
    <property type="entry name" value="FAD/NAD(P)-binding domain"/>
    <property type="match status" value="2"/>
</dbReference>
<dbReference type="GO" id="GO:0016651">
    <property type="term" value="F:oxidoreductase activity, acting on NAD(P)H"/>
    <property type="evidence" value="ECO:0007669"/>
    <property type="project" value="TreeGrafter"/>
</dbReference>
<dbReference type="STRING" id="314265.R2601_02213"/>
<dbReference type="Pfam" id="PF14759">
    <property type="entry name" value="Reductase_C"/>
    <property type="match status" value="1"/>
</dbReference>
<dbReference type="InterPro" id="IPR016156">
    <property type="entry name" value="FAD/NAD-linked_Rdtase_dimer_sf"/>
</dbReference>
<organism evidence="7 8">
    <name type="scientific">Salipiger bermudensis (strain DSM 26914 / JCM 13377 / KCTC 12554 / HTCC2601)</name>
    <name type="common">Pelagibaca bermudensis</name>
    <dbReference type="NCBI Taxonomy" id="314265"/>
    <lineage>
        <taxon>Bacteria</taxon>
        <taxon>Pseudomonadati</taxon>
        <taxon>Pseudomonadota</taxon>
        <taxon>Alphaproteobacteria</taxon>
        <taxon>Rhodobacterales</taxon>
        <taxon>Roseobacteraceae</taxon>
        <taxon>Salipiger</taxon>
    </lineage>
</organism>
<evidence type="ECO:0000259" key="6">
    <source>
        <dbReference type="Pfam" id="PF14759"/>
    </source>
</evidence>
<dbReference type="InterPro" id="IPR023753">
    <property type="entry name" value="FAD/NAD-binding_dom"/>
</dbReference>
<sequence>MSPSRVVIVGAGQGGLQAAISLRQNGFDGAITLIGAEPGLPYQRPPLSKAYLLDGKAEALTLRPASFFESKQVTYLPDTRMLEIDRGACEVRLDGVGGDRRLGYDHLILATGTRNLRPPIDGLEHAFDLRTLADAGRLREALAAPRRIAVIGGGFIGLEFAAVARKLGHEVRVIEAAPRLMARAVSPAMSRHFEAWHRAQGVALHLGRAAIGVDAAGVALDDGARVEADFVLLAAGVRPNTELAEAAGIETVNGVSVDAQLLTSDPAISALGDCASFPDPRSGAMVRLESVQAATDHARLIAARIAKGACPDYAAVPWFWSDQGDQKLQIAGFAGPAATEEVVADGLVARFDAGGLAAVETVNNARTHMKARRLLAPGGSADLAALKDAIFA</sequence>
<dbReference type="PRINTS" id="PR00411">
    <property type="entry name" value="PNDRDTASEI"/>
</dbReference>
<evidence type="ECO:0000256" key="4">
    <source>
        <dbReference type="ARBA" id="ARBA00023002"/>
    </source>
</evidence>
<evidence type="ECO:0000256" key="3">
    <source>
        <dbReference type="ARBA" id="ARBA00022827"/>
    </source>
</evidence>